<dbReference type="OrthoDB" id="1470350at2759"/>
<keyword evidence="6 10" id="KW-0560">Oxidoreductase</keyword>
<dbReference type="OMA" id="KLVRRNC"/>
<keyword evidence="12" id="KW-1185">Reference proteome</keyword>
<dbReference type="GO" id="GO:0004497">
    <property type="term" value="F:monooxygenase activity"/>
    <property type="evidence" value="ECO:0007669"/>
    <property type="project" value="UniProtKB-KW"/>
</dbReference>
<dbReference type="Pfam" id="PF00067">
    <property type="entry name" value="p450"/>
    <property type="match status" value="1"/>
</dbReference>
<dbReference type="SUPFAM" id="SSF48264">
    <property type="entry name" value="Cytochrome P450"/>
    <property type="match status" value="1"/>
</dbReference>
<dbReference type="InterPro" id="IPR050196">
    <property type="entry name" value="Cytochrome_P450_Monoox"/>
</dbReference>
<comment type="cofactor">
    <cofactor evidence="1 9">
        <name>heme</name>
        <dbReference type="ChEBI" id="CHEBI:30413"/>
    </cofactor>
</comment>
<dbReference type="eggNOG" id="KOG0157">
    <property type="taxonomic scope" value="Eukaryota"/>
</dbReference>
<protein>
    <submittedName>
        <fullName evidence="11">GH21738</fullName>
    </submittedName>
</protein>
<keyword evidence="5 9" id="KW-0479">Metal-binding</keyword>
<dbReference type="CDD" id="cd20628">
    <property type="entry name" value="CYP4"/>
    <property type="match status" value="1"/>
</dbReference>
<feature type="binding site" description="axial binding residue" evidence="9">
    <location>
        <position position="399"/>
    </location>
    <ligand>
        <name>heme</name>
        <dbReference type="ChEBI" id="CHEBI:30413"/>
    </ligand>
    <ligandPart>
        <name>Fe</name>
        <dbReference type="ChEBI" id="CHEBI:18248"/>
    </ligandPart>
</feature>
<evidence type="ECO:0000256" key="3">
    <source>
        <dbReference type="ARBA" id="ARBA00010617"/>
    </source>
</evidence>
<evidence type="ECO:0000256" key="7">
    <source>
        <dbReference type="ARBA" id="ARBA00023004"/>
    </source>
</evidence>
<evidence type="ECO:0000256" key="6">
    <source>
        <dbReference type="ARBA" id="ARBA00023002"/>
    </source>
</evidence>
<evidence type="ECO:0000313" key="12">
    <source>
        <dbReference type="Proteomes" id="UP000001070"/>
    </source>
</evidence>
<dbReference type="InterPro" id="IPR017972">
    <property type="entry name" value="Cyt_P450_CS"/>
</dbReference>
<dbReference type="EMBL" id="CH916367">
    <property type="protein sequence ID" value="EDW01979.1"/>
    <property type="molecule type" value="Genomic_DNA"/>
</dbReference>
<evidence type="ECO:0000256" key="2">
    <source>
        <dbReference type="ARBA" id="ARBA00003690"/>
    </source>
</evidence>
<evidence type="ECO:0000256" key="10">
    <source>
        <dbReference type="RuleBase" id="RU000461"/>
    </source>
</evidence>
<dbReference type="GO" id="GO:0005506">
    <property type="term" value="F:iron ion binding"/>
    <property type="evidence" value="ECO:0007669"/>
    <property type="project" value="InterPro"/>
</dbReference>
<dbReference type="InterPro" id="IPR001128">
    <property type="entry name" value="Cyt_P450"/>
</dbReference>
<dbReference type="InParanoid" id="B4J6H8"/>
<accession>B4J6H8</accession>
<dbReference type="PANTHER" id="PTHR24291:SF105">
    <property type="entry name" value="CYTOCHROME P450 4P1-RELATED"/>
    <property type="match status" value="1"/>
</dbReference>
<keyword evidence="8 10" id="KW-0503">Monooxygenase</keyword>
<dbReference type="KEGG" id="dgr:6559750"/>
<gene>
    <name evidence="11" type="primary">Dgri\GH21738</name>
    <name evidence="11" type="ORF">Dgri_GH21738</name>
</gene>
<evidence type="ECO:0000256" key="1">
    <source>
        <dbReference type="ARBA" id="ARBA00001971"/>
    </source>
</evidence>
<dbReference type="GO" id="GO:0020037">
    <property type="term" value="F:heme binding"/>
    <property type="evidence" value="ECO:0007669"/>
    <property type="project" value="InterPro"/>
</dbReference>
<name>B4J6H8_DROGR</name>
<reference evidence="11 12" key="1">
    <citation type="journal article" date="2007" name="Nature">
        <title>Evolution of genes and genomes on the Drosophila phylogeny.</title>
        <authorList>
            <consortium name="Drosophila 12 Genomes Consortium"/>
            <person name="Clark A.G."/>
            <person name="Eisen M.B."/>
            <person name="Smith D.R."/>
            <person name="Bergman C.M."/>
            <person name="Oliver B."/>
            <person name="Markow T.A."/>
            <person name="Kaufman T.C."/>
            <person name="Kellis M."/>
            <person name="Gelbart W."/>
            <person name="Iyer V.N."/>
            <person name="Pollard D.A."/>
            <person name="Sackton T.B."/>
            <person name="Larracuente A.M."/>
            <person name="Singh N.D."/>
            <person name="Abad J.P."/>
            <person name="Abt D.N."/>
            <person name="Adryan B."/>
            <person name="Aguade M."/>
            <person name="Akashi H."/>
            <person name="Anderson W.W."/>
            <person name="Aquadro C.F."/>
            <person name="Ardell D.H."/>
            <person name="Arguello R."/>
            <person name="Artieri C.G."/>
            <person name="Barbash D.A."/>
            <person name="Barker D."/>
            <person name="Barsanti P."/>
            <person name="Batterham P."/>
            <person name="Batzoglou S."/>
            <person name="Begun D."/>
            <person name="Bhutkar A."/>
            <person name="Blanco E."/>
            <person name="Bosak S.A."/>
            <person name="Bradley R.K."/>
            <person name="Brand A.D."/>
            <person name="Brent M.R."/>
            <person name="Brooks A.N."/>
            <person name="Brown R.H."/>
            <person name="Butlin R.K."/>
            <person name="Caggese C."/>
            <person name="Calvi B.R."/>
            <person name="Bernardo de Carvalho A."/>
            <person name="Caspi A."/>
            <person name="Castrezana S."/>
            <person name="Celniker S.E."/>
            <person name="Chang J.L."/>
            <person name="Chapple C."/>
            <person name="Chatterji S."/>
            <person name="Chinwalla A."/>
            <person name="Civetta A."/>
            <person name="Clifton S.W."/>
            <person name="Comeron J.M."/>
            <person name="Costello J.C."/>
            <person name="Coyne J.A."/>
            <person name="Daub J."/>
            <person name="David R.G."/>
            <person name="Delcher A.L."/>
            <person name="Delehaunty K."/>
            <person name="Do C.B."/>
            <person name="Ebling H."/>
            <person name="Edwards K."/>
            <person name="Eickbush T."/>
            <person name="Evans J.D."/>
            <person name="Filipski A."/>
            <person name="Findeiss S."/>
            <person name="Freyhult E."/>
            <person name="Fulton L."/>
            <person name="Fulton R."/>
            <person name="Garcia A.C."/>
            <person name="Gardiner A."/>
            <person name="Garfield D.A."/>
            <person name="Garvin B.E."/>
            <person name="Gibson G."/>
            <person name="Gilbert D."/>
            <person name="Gnerre S."/>
            <person name="Godfrey J."/>
            <person name="Good R."/>
            <person name="Gotea V."/>
            <person name="Gravely B."/>
            <person name="Greenberg A.J."/>
            <person name="Griffiths-Jones S."/>
            <person name="Gross S."/>
            <person name="Guigo R."/>
            <person name="Gustafson E.A."/>
            <person name="Haerty W."/>
            <person name="Hahn M.W."/>
            <person name="Halligan D.L."/>
            <person name="Halpern A.L."/>
            <person name="Halter G.M."/>
            <person name="Han M.V."/>
            <person name="Heger A."/>
            <person name="Hillier L."/>
            <person name="Hinrichs A.S."/>
            <person name="Holmes I."/>
            <person name="Hoskins R.A."/>
            <person name="Hubisz M.J."/>
            <person name="Hultmark D."/>
            <person name="Huntley M.A."/>
            <person name="Jaffe D.B."/>
            <person name="Jagadeeshan S."/>
            <person name="Jeck W.R."/>
            <person name="Johnson J."/>
            <person name="Jones C.D."/>
            <person name="Jordan W.C."/>
            <person name="Karpen G.H."/>
            <person name="Kataoka E."/>
            <person name="Keightley P.D."/>
            <person name="Kheradpour P."/>
            <person name="Kirkness E.F."/>
            <person name="Koerich L.B."/>
            <person name="Kristiansen K."/>
            <person name="Kudrna D."/>
            <person name="Kulathinal R.J."/>
            <person name="Kumar S."/>
            <person name="Kwok R."/>
            <person name="Lander E."/>
            <person name="Langley C.H."/>
            <person name="Lapoint R."/>
            <person name="Lazzaro B.P."/>
            <person name="Lee S.J."/>
            <person name="Levesque L."/>
            <person name="Li R."/>
            <person name="Lin C.F."/>
            <person name="Lin M.F."/>
            <person name="Lindblad-Toh K."/>
            <person name="Llopart A."/>
            <person name="Long M."/>
            <person name="Low L."/>
            <person name="Lozovsky E."/>
            <person name="Lu J."/>
            <person name="Luo M."/>
            <person name="Machado C.A."/>
            <person name="Makalowski W."/>
            <person name="Marzo M."/>
            <person name="Matsuda M."/>
            <person name="Matzkin L."/>
            <person name="McAllister B."/>
            <person name="McBride C.S."/>
            <person name="McKernan B."/>
            <person name="McKernan K."/>
            <person name="Mendez-Lago M."/>
            <person name="Minx P."/>
            <person name="Mollenhauer M.U."/>
            <person name="Montooth K."/>
            <person name="Mount S.M."/>
            <person name="Mu X."/>
            <person name="Myers E."/>
            <person name="Negre B."/>
            <person name="Newfeld S."/>
            <person name="Nielsen R."/>
            <person name="Noor M.A."/>
            <person name="O'Grady P."/>
            <person name="Pachter L."/>
            <person name="Papaceit M."/>
            <person name="Parisi M.J."/>
            <person name="Parisi M."/>
            <person name="Parts L."/>
            <person name="Pedersen J.S."/>
            <person name="Pesole G."/>
            <person name="Phillippy A.M."/>
            <person name="Ponting C.P."/>
            <person name="Pop M."/>
            <person name="Porcelli D."/>
            <person name="Powell J.R."/>
            <person name="Prohaska S."/>
            <person name="Pruitt K."/>
            <person name="Puig M."/>
            <person name="Quesneville H."/>
            <person name="Ram K.R."/>
            <person name="Rand D."/>
            <person name="Rasmussen M.D."/>
            <person name="Reed L.K."/>
            <person name="Reenan R."/>
            <person name="Reily A."/>
            <person name="Remington K.A."/>
            <person name="Rieger T.T."/>
            <person name="Ritchie M.G."/>
            <person name="Robin C."/>
            <person name="Rogers Y.H."/>
            <person name="Rohde C."/>
            <person name="Rozas J."/>
            <person name="Rubenfield M.J."/>
            <person name="Ruiz A."/>
            <person name="Russo S."/>
            <person name="Salzberg S.L."/>
            <person name="Sanchez-Gracia A."/>
            <person name="Saranga D.J."/>
            <person name="Sato H."/>
            <person name="Schaeffer S.W."/>
            <person name="Schatz M.C."/>
            <person name="Schlenke T."/>
            <person name="Schwartz R."/>
            <person name="Segarra C."/>
            <person name="Singh R.S."/>
            <person name="Sirot L."/>
            <person name="Sirota M."/>
            <person name="Sisneros N.B."/>
            <person name="Smith C.D."/>
            <person name="Smith T.F."/>
            <person name="Spieth J."/>
            <person name="Stage D.E."/>
            <person name="Stark A."/>
            <person name="Stephan W."/>
            <person name="Strausberg R.L."/>
            <person name="Strempel S."/>
            <person name="Sturgill D."/>
            <person name="Sutton G."/>
            <person name="Sutton G.G."/>
            <person name="Tao W."/>
            <person name="Teichmann S."/>
            <person name="Tobari Y.N."/>
            <person name="Tomimura Y."/>
            <person name="Tsolas J.M."/>
            <person name="Valente V.L."/>
            <person name="Venter E."/>
            <person name="Venter J.C."/>
            <person name="Vicario S."/>
            <person name="Vieira F.G."/>
            <person name="Vilella A.J."/>
            <person name="Villasante A."/>
            <person name="Walenz B."/>
            <person name="Wang J."/>
            <person name="Wasserman M."/>
            <person name="Watts T."/>
            <person name="Wilson D."/>
            <person name="Wilson R.K."/>
            <person name="Wing R.A."/>
            <person name="Wolfner M.F."/>
            <person name="Wong A."/>
            <person name="Wong G.K."/>
            <person name="Wu C.I."/>
            <person name="Wu G."/>
            <person name="Yamamoto D."/>
            <person name="Yang H.P."/>
            <person name="Yang S.P."/>
            <person name="Yorke J.A."/>
            <person name="Yoshida K."/>
            <person name="Zdobnov E."/>
            <person name="Zhang P."/>
            <person name="Zhang Y."/>
            <person name="Zimin A.V."/>
            <person name="Baldwin J."/>
            <person name="Abdouelleil A."/>
            <person name="Abdulkadir J."/>
            <person name="Abebe A."/>
            <person name="Abera B."/>
            <person name="Abreu J."/>
            <person name="Acer S.C."/>
            <person name="Aftuck L."/>
            <person name="Alexander A."/>
            <person name="An P."/>
            <person name="Anderson E."/>
            <person name="Anderson S."/>
            <person name="Arachi H."/>
            <person name="Azer M."/>
            <person name="Bachantsang P."/>
            <person name="Barry A."/>
            <person name="Bayul T."/>
            <person name="Berlin A."/>
            <person name="Bessette D."/>
            <person name="Bloom T."/>
            <person name="Blye J."/>
            <person name="Boguslavskiy L."/>
            <person name="Bonnet C."/>
            <person name="Boukhgalter B."/>
            <person name="Bourzgui I."/>
            <person name="Brown A."/>
            <person name="Cahill P."/>
            <person name="Channer S."/>
            <person name="Cheshatsang Y."/>
            <person name="Chuda L."/>
            <person name="Citroen M."/>
            <person name="Collymore A."/>
            <person name="Cooke P."/>
            <person name="Costello M."/>
            <person name="D'Aco K."/>
            <person name="Daza R."/>
            <person name="De Haan G."/>
            <person name="DeGray S."/>
            <person name="DeMaso C."/>
            <person name="Dhargay N."/>
            <person name="Dooley K."/>
            <person name="Dooley E."/>
            <person name="Doricent M."/>
            <person name="Dorje P."/>
            <person name="Dorjee K."/>
            <person name="Dupes A."/>
            <person name="Elong R."/>
            <person name="Falk J."/>
            <person name="Farina A."/>
            <person name="Faro S."/>
            <person name="Ferguson D."/>
            <person name="Fisher S."/>
            <person name="Foley C.D."/>
            <person name="Franke A."/>
            <person name="Friedrich D."/>
            <person name="Gadbois L."/>
            <person name="Gearin G."/>
            <person name="Gearin C.R."/>
            <person name="Giannoukos G."/>
            <person name="Goode T."/>
            <person name="Graham J."/>
            <person name="Grandbois E."/>
            <person name="Grewal S."/>
            <person name="Gyaltsen K."/>
            <person name="Hafez N."/>
            <person name="Hagos B."/>
            <person name="Hall J."/>
            <person name="Henson C."/>
            <person name="Hollinger A."/>
            <person name="Honan T."/>
            <person name="Huard M.D."/>
            <person name="Hughes L."/>
            <person name="Hurhula B."/>
            <person name="Husby M.E."/>
            <person name="Kamat A."/>
            <person name="Kanga B."/>
            <person name="Kashin S."/>
            <person name="Khazanovich D."/>
            <person name="Kisner P."/>
            <person name="Lance K."/>
            <person name="Lara M."/>
            <person name="Lee W."/>
            <person name="Lennon N."/>
            <person name="Letendre F."/>
            <person name="LeVine R."/>
            <person name="Lipovsky A."/>
            <person name="Liu X."/>
            <person name="Liu J."/>
            <person name="Liu S."/>
            <person name="Lokyitsang T."/>
            <person name="Lokyitsang Y."/>
            <person name="Lubonja R."/>
            <person name="Lui A."/>
            <person name="MacDonald P."/>
            <person name="Magnisalis V."/>
            <person name="Maru K."/>
            <person name="Matthews C."/>
            <person name="McCusker W."/>
            <person name="McDonough S."/>
            <person name="Mehta T."/>
            <person name="Meldrim J."/>
            <person name="Meneus L."/>
            <person name="Mihai O."/>
            <person name="Mihalev A."/>
            <person name="Mihova T."/>
            <person name="Mittelman R."/>
            <person name="Mlenga V."/>
            <person name="Montmayeur A."/>
            <person name="Mulrain L."/>
            <person name="Navidi A."/>
            <person name="Naylor J."/>
            <person name="Negash T."/>
            <person name="Nguyen T."/>
            <person name="Nguyen N."/>
            <person name="Nicol R."/>
            <person name="Norbu C."/>
            <person name="Norbu N."/>
            <person name="Novod N."/>
            <person name="O'Neill B."/>
            <person name="Osman S."/>
            <person name="Markiewicz E."/>
            <person name="Oyono O.L."/>
            <person name="Patti C."/>
            <person name="Phunkhang P."/>
            <person name="Pierre F."/>
            <person name="Priest M."/>
            <person name="Raghuraman S."/>
            <person name="Rege F."/>
            <person name="Reyes R."/>
            <person name="Rise C."/>
            <person name="Rogov P."/>
            <person name="Ross K."/>
            <person name="Ryan E."/>
            <person name="Settipalli S."/>
            <person name="Shea T."/>
            <person name="Sherpa N."/>
            <person name="Shi L."/>
            <person name="Shih D."/>
            <person name="Sparrow T."/>
            <person name="Spaulding J."/>
            <person name="Stalker J."/>
            <person name="Stange-Thomann N."/>
            <person name="Stavropoulos S."/>
            <person name="Stone C."/>
            <person name="Strader C."/>
            <person name="Tesfaye S."/>
            <person name="Thomson T."/>
            <person name="Thoulutsang Y."/>
            <person name="Thoulutsang D."/>
            <person name="Topham K."/>
            <person name="Topping I."/>
            <person name="Tsamla T."/>
            <person name="Vassiliev H."/>
            <person name="Vo A."/>
            <person name="Wangchuk T."/>
            <person name="Wangdi T."/>
            <person name="Weiand M."/>
            <person name="Wilkinson J."/>
            <person name="Wilson A."/>
            <person name="Yadav S."/>
            <person name="Young G."/>
            <person name="Yu Q."/>
            <person name="Zembek L."/>
            <person name="Zhong D."/>
            <person name="Zimmer A."/>
            <person name="Zwirko Z."/>
            <person name="Jaffe D.B."/>
            <person name="Alvarez P."/>
            <person name="Brockman W."/>
            <person name="Butler J."/>
            <person name="Chin C."/>
            <person name="Gnerre S."/>
            <person name="Grabherr M."/>
            <person name="Kleber M."/>
            <person name="Mauceli E."/>
            <person name="MacCallum I."/>
        </authorList>
    </citation>
    <scope>NUCLEOTIDE SEQUENCE [LARGE SCALE GENOMIC DNA]</scope>
    <source>
        <strain evidence="12">Tucson 15287-2541.00</strain>
    </source>
</reference>
<organism evidence="12">
    <name type="scientific">Drosophila grimshawi</name>
    <name type="common">Hawaiian fruit fly</name>
    <name type="synonym">Idiomyia grimshawi</name>
    <dbReference type="NCBI Taxonomy" id="7222"/>
    <lineage>
        <taxon>Eukaryota</taxon>
        <taxon>Metazoa</taxon>
        <taxon>Ecdysozoa</taxon>
        <taxon>Arthropoda</taxon>
        <taxon>Hexapoda</taxon>
        <taxon>Insecta</taxon>
        <taxon>Pterygota</taxon>
        <taxon>Neoptera</taxon>
        <taxon>Endopterygota</taxon>
        <taxon>Diptera</taxon>
        <taxon>Brachycera</taxon>
        <taxon>Muscomorpha</taxon>
        <taxon>Ephydroidea</taxon>
        <taxon>Drosophilidae</taxon>
        <taxon>Drosophila</taxon>
        <taxon>Hawaiian Drosophila</taxon>
    </lineage>
</organism>
<dbReference type="Proteomes" id="UP000001070">
    <property type="component" value="Unassembled WGS sequence"/>
</dbReference>
<evidence type="ECO:0000313" key="11">
    <source>
        <dbReference type="EMBL" id="EDW01979.1"/>
    </source>
</evidence>
<sequence length="454" mass="52506">MNSEQLFYYNRDYATELKRSYIQYIIGMPVYNIIDAADAELVLNDNNLITKGDLYRFLQPFLKSGLLTSTGKHWHSRRKLLTPAFHFKILEQFLEVFKQESVKFIDLLQNMSTNTVGPCEVNLNNVIPRFTLNSICETALGVRLDDCADGDEYRNNITIAEHSFINRVINPLLGSDTLYNNFGNGRKDIPTLKNLHAFSSNIIKKRRQNFNREAYETESSDLNTKQRYAMLDTMLLAEMDGLIDHAGICEEVDTFMFEGFDTTSMNIILALAYLASHPNKQQLCYEEITQFISNNGELNDLDSRTLGQLKYLECVIKETQRLCPSVPSIMRECHEDTKLANNLIMPKGTQIIVHIFDIHRNPLYFEEPNEFIPERFLPENSTQRHPFAFIPFSAGRRNCIGQKFAMLEVKTLLVYILSHFMVLPVSNPKDYRYLAGILIRTKEDVFIKITKRKN</sequence>
<dbReference type="GO" id="GO:0016705">
    <property type="term" value="F:oxidoreductase activity, acting on paired donors, with incorporation or reduction of molecular oxygen"/>
    <property type="evidence" value="ECO:0007669"/>
    <property type="project" value="InterPro"/>
</dbReference>
<comment type="similarity">
    <text evidence="3 10">Belongs to the cytochrome P450 family.</text>
</comment>
<keyword evidence="7 9" id="KW-0408">Iron</keyword>
<proteinExistence type="inferred from homology"/>
<evidence type="ECO:0000256" key="5">
    <source>
        <dbReference type="ARBA" id="ARBA00022723"/>
    </source>
</evidence>
<keyword evidence="4 9" id="KW-0349">Heme</keyword>
<dbReference type="HOGENOM" id="CLU_001570_5_1_1"/>
<evidence type="ECO:0000256" key="8">
    <source>
        <dbReference type="ARBA" id="ARBA00023033"/>
    </source>
</evidence>
<dbReference type="PRINTS" id="PR00463">
    <property type="entry name" value="EP450I"/>
</dbReference>
<evidence type="ECO:0000256" key="9">
    <source>
        <dbReference type="PIRSR" id="PIRSR602401-1"/>
    </source>
</evidence>
<dbReference type="PROSITE" id="PS00086">
    <property type="entry name" value="CYTOCHROME_P450"/>
    <property type="match status" value="1"/>
</dbReference>
<dbReference type="PRINTS" id="PR00385">
    <property type="entry name" value="P450"/>
</dbReference>
<dbReference type="SMR" id="B4J6H8"/>
<comment type="function">
    <text evidence="2">May be involved in the metabolism of insect hormones and in the breakdown of synthetic insecticides.</text>
</comment>
<dbReference type="PANTHER" id="PTHR24291">
    <property type="entry name" value="CYTOCHROME P450 FAMILY 4"/>
    <property type="match status" value="1"/>
</dbReference>
<dbReference type="InterPro" id="IPR002401">
    <property type="entry name" value="Cyt_P450_E_grp-I"/>
</dbReference>
<dbReference type="PhylomeDB" id="B4J6H8"/>
<dbReference type="Gene3D" id="1.10.630.10">
    <property type="entry name" value="Cytochrome P450"/>
    <property type="match status" value="1"/>
</dbReference>
<dbReference type="AlphaFoldDB" id="B4J6H8"/>
<evidence type="ECO:0000256" key="4">
    <source>
        <dbReference type="ARBA" id="ARBA00022617"/>
    </source>
</evidence>
<dbReference type="InterPro" id="IPR036396">
    <property type="entry name" value="Cyt_P450_sf"/>
</dbReference>